<accession>A0A9W4XTU7</accession>
<organism evidence="1 2">
    <name type="scientific">Periconia digitata</name>
    <dbReference type="NCBI Taxonomy" id="1303443"/>
    <lineage>
        <taxon>Eukaryota</taxon>
        <taxon>Fungi</taxon>
        <taxon>Dikarya</taxon>
        <taxon>Ascomycota</taxon>
        <taxon>Pezizomycotina</taxon>
        <taxon>Dothideomycetes</taxon>
        <taxon>Pleosporomycetidae</taxon>
        <taxon>Pleosporales</taxon>
        <taxon>Massarineae</taxon>
        <taxon>Periconiaceae</taxon>
        <taxon>Periconia</taxon>
    </lineage>
</organism>
<dbReference type="Proteomes" id="UP001152607">
    <property type="component" value="Unassembled WGS sequence"/>
</dbReference>
<proteinExistence type="predicted"/>
<evidence type="ECO:0000313" key="1">
    <source>
        <dbReference type="EMBL" id="CAI6340445.1"/>
    </source>
</evidence>
<keyword evidence="2" id="KW-1185">Reference proteome</keyword>
<gene>
    <name evidence="1" type="ORF">PDIGIT_LOCUS13621</name>
</gene>
<dbReference type="AlphaFoldDB" id="A0A9W4XTU7"/>
<reference evidence="1" key="1">
    <citation type="submission" date="2023-01" db="EMBL/GenBank/DDBJ databases">
        <authorList>
            <person name="Van Ghelder C."/>
            <person name="Rancurel C."/>
        </authorList>
    </citation>
    <scope>NUCLEOTIDE SEQUENCE</scope>
    <source>
        <strain evidence="1">CNCM I-4278</strain>
    </source>
</reference>
<dbReference type="EMBL" id="CAOQHR010000010">
    <property type="protein sequence ID" value="CAI6340445.1"/>
    <property type="molecule type" value="Genomic_DNA"/>
</dbReference>
<name>A0A9W4XTU7_9PLEO</name>
<comment type="caution">
    <text evidence="1">The sequence shown here is derived from an EMBL/GenBank/DDBJ whole genome shotgun (WGS) entry which is preliminary data.</text>
</comment>
<sequence length="127" mass="13981">MQLESLLPLGKRNEEVAKVLTTEYNQKRTSPHANEVQKPQLPSSTFESLFHGSHAKIAIGKTASSVSLADVVSVYSWQQTPTRIVTAPSPDGHPWSIQTPMLSMLSLRTHRPSSFQVSLYEPAVGLL</sequence>
<protein>
    <submittedName>
        <fullName evidence="1">Uncharacterized protein</fullName>
    </submittedName>
</protein>
<evidence type="ECO:0000313" key="2">
    <source>
        <dbReference type="Proteomes" id="UP001152607"/>
    </source>
</evidence>